<evidence type="ECO:0000313" key="2">
    <source>
        <dbReference type="Proteomes" id="UP000092460"/>
    </source>
</evidence>
<evidence type="ECO:0000313" key="1">
    <source>
        <dbReference type="EnsemblMetazoa" id="GPPI014398-PA"/>
    </source>
</evidence>
<dbReference type="EnsemblMetazoa" id="GPPI014398-RA">
    <property type="protein sequence ID" value="GPPI014398-PA"/>
    <property type="gene ID" value="GPPI014398"/>
</dbReference>
<protein>
    <submittedName>
        <fullName evidence="1">Uncharacterized protein</fullName>
    </submittedName>
</protein>
<sequence length="75" mass="8406">SLVHNLTCRVRVYFGSSSNSGRIKYASYTDQLNDISTSIARPLKVLIITLIEIAELSCHMITINNWGKYALTGSW</sequence>
<dbReference type="AlphaFoldDB" id="A0A1B0B029"/>
<keyword evidence="2" id="KW-1185">Reference proteome</keyword>
<reference evidence="2" key="1">
    <citation type="submission" date="2015-01" db="EMBL/GenBank/DDBJ databases">
        <authorList>
            <person name="Aksoy S."/>
            <person name="Warren W."/>
            <person name="Wilson R.K."/>
        </authorList>
    </citation>
    <scope>NUCLEOTIDE SEQUENCE [LARGE SCALE GENOMIC DNA]</scope>
    <source>
        <strain evidence="2">IAEA</strain>
    </source>
</reference>
<reference evidence="1" key="2">
    <citation type="submission" date="2020-05" db="UniProtKB">
        <authorList>
            <consortium name="EnsemblMetazoa"/>
        </authorList>
    </citation>
    <scope>IDENTIFICATION</scope>
    <source>
        <strain evidence="1">IAEA</strain>
    </source>
</reference>
<dbReference type="Proteomes" id="UP000092460">
    <property type="component" value="Unassembled WGS sequence"/>
</dbReference>
<accession>A0A1B0B029</accession>
<organism evidence="1 2">
    <name type="scientific">Glossina palpalis gambiensis</name>
    <dbReference type="NCBI Taxonomy" id="67801"/>
    <lineage>
        <taxon>Eukaryota</taxon>
        <taxon>Metazoa</taxon>
        <taxon>Ecdysozoa</taxon>
        <taxon>Arthropoda</taxon>
        <taxon>Hexapoda</taxon>
        <taxon>Insecta</taxon>
        <taxon>Pterygota</taxon>
        <taxon>Neoptera</taxon>
        <taxon>Endopterygota</taxon>
        <taxon>Diptera</taxon>
        <taxon>Brachycera</taxon>
        <taxon>Muscomorpha</taxon>
        <taxon>Hippoboscoidea</taxon>
        <taxon>Glossinidae</taxon>
        <taxon>Glossina</taxon>
    </lineage>
</organism>
<name>A0A1B0B029_9MUSC</name>
<proteinExistence type="predicted"/>
<dbReference type="EMBL" id="JXJN01006527">
    <property type="status" value="NOT_ANNOTATED_CDS"/>
    <property type="molecule type" value="Genomic_DNA"/>
</dbReference>
<dbReference type="VEuPathDB" id="VectorBase:GPPI014398"/>